<dbReference type="Proteomes" id="UP001176941">
    <property type="component" value="Chromosome 33"/>
</dbReference>
<keyword evidence="3" id="KW-1185">Reference proteome</keyword>
<feature type="region of interest" description="Disordered" evidence="1">
    <location>
        <begin position="65"/>
        <end position="93"/>
    </location>
</feature>
<evidence type="ECO:0000313" key="2">
    <source>
        <dbReference type="EMBL" id="CAI9173299.1"/>
    </source>
</evidence>
<reference evidence="2" key="1">
    <citation type="submission" date="2023-04" db="EMBL/GenBank/DDBJ databases">
        <authorList>
            <consortium name="ELIXIR-Norway"/>
        </authorList>
    </citation>
    <scope>NUCLEOTIDE SEQUENCE [LARGE SCALE GENOMIC DNA]</scope>
</reference>
<feature type="region of interest" description="Disordered" evidence="1">
    <location>
        <begin position="170"/>
        <end position="196"/>
    </location>
</feature>
<proteinExistence type="predicted"/>
<name>A0ABN8ZHP9_RANTA</name>
<feature type="region of interest" description="Disordered" evidence="1">
    <location>
        <begin position="21"/>
        <end position="45"/>
    </location>
</feature>
<organism evidence="2 3">
    <name type="scientific">Rangifer tarandus platyrhynchus</name>
    <name type="common">Svalbard reindeer</name>
    <dbReference type="NCBI Taxonomy" id="3082113"/>
    <lineage>
        <taxon>Eukaryota</taxon>
        <taxon>Metazoa</taxon>
        <taxon>Chordata</taxon>
        <taxon>Craniata</taxon>
        <taxon>Vertebrata</taxon>
        <taxon>Euteleostomi</taxon>
        <taxon>Mammalia</taxon>
        <taxon>Eutheria</taxon>
        <taxon>Laurasiatheria</taxon>
        <taxon>Artiodactyla</taxon>
        <taxon>Ruminantia</taxon>
        <taxon>Pecora</taxon>
        <taxon>Cervidae</taxon>
        <taxon>Odocoileinae</taxon>
        <taxon>Rangifer</taxon>
    </lineage>
</organism>
<feature type="compositionally biased region" description="Basic and acidic residues" evidence="1">
    <location>
        <begin position="174"/>
        <end position="183"/>
    </location>
</feature>
<evidence type="ECO:0000313" key="3">
    <source>
        <dbReference type="Proteomes" id="UP001176941"/>
    </source>
</evidence>
<sequence>MGLHTQRTRWRCCVGLPGRALPPASPPSQGRPRPPQPGAACSSPALSPAALQVLLGSEVSEKHHSPLAPAFPLKRSCEHSSGTEEGRMSQDDAAADTTLDLELCAVSWLLGPQKAHLVPRPHGGRGRTGGHRPSARAVGRACRAAHHGGGSAAAGARDSAERLPLLLLRGGGAGRREGGKDGVSEVGAVGADQEPG</sequence>
<feature type="compositionally biased region" description="Basic and acidic residues" evidence="1">
    <location>
        <begin position="75"/>
        <end position="90"/>
    </location>
</feature>
<evidence type="ECO:0000256" key="1">
    <source>
        <dbReference type="SAM" id="MobiDB-lite"/>
    </source>
</evidence>
<dbReference type="EMBL" id="OX459969">
    <property type="protein sequence ID" value="CAI9173299.1"/>
    <property type="molecule type" value="Genomic_DNA"/>
</dbReference>
<accession>A0ABN8ZHP9</accession>
<protein>
    <submittedName>
        <fullName evidence="2">Uncharacterized protein</fullName>
    </submittedName>
</protein>
<gene>
    <name evidence="2" type="ORF">MRATA1EN1_LOCUS22261</name>
</gene>